<name>A0A3L6FTX7_MAIZE</name>
<dbReference type="EMBL" id="NCVQ01000003">
    <property type="protein sequence ID" value="PWZ37554.1"/>
    <property type="molecule type" value="Genomic_DNA"/>
</dbReference>
<protein>
    <submittedName>
        <fullName evidence="1">Uncharacterized protein</fullName>
    </submittedName>
</protein>
<gene>
    <name evidence="1" type="ORF">Zm00014a_040729</name>
</gene>
<comment type="caution">
    <text evidence="1">The sequence shown here is derived from an EMBL/GenBank/DDBJ whole genome shotgun (WGS) entry which is preliminary data.</text>
</comment>
<organism evidence="1">
    <name type="scientific">Zea mays</name>
    <name type="common">Maize</name>
    <dbReference type="NCBI Taxonomy" id="4577"/>
    <lineage>
        <taxon>Eukaryota</taxon>
        <taxon>Viridiplantae</taxon>
        <taxon>Streptophyta</taxon>
        <taxon>Embryophyta</taxon>
        <taxon>Tracheophyta</taxon>
        <taxon>Spermatophyta</taxon>
        <taxon>Magnoliopsida</taxon>
        <taxon>Liliopsida</taxon>
        <taxon>Poales</taxon>
        <taxon>Poaceae</taxon>
        <taxon>PACMAD clade</taxon>
        <taxon>Panicoideae</taxon>
        <taxon>Andropogonodae</taxon>
        <taxon>Andropogoneae</taxon>
        <taxon>Tripsacinae</taxon>
        <taxon>Zea</taxon>
    </lineage>
</organism>
<feature type="non-terminal residue" evidence="1">
    <location>
        <position position="1"/>
    </location>
</feature>
<dbReference type="AlphaFoldDB" id="A0A3L6FTX7"/>
<proteinExistence type="predicted"/>
<evidence type="ECO:0000313" key="1">
    <source>
        <dbReference type="EMBL" id="PWZ37554.1"/>
    </source>
</evidence>
<accession>A0A3L6FTX7</accession>
<reference evidence="1" key="1">
    <citation type="journal article" date="2018" name="Nat. Genet.">
        <title>Extensive intraspecific gene order and gene structural variations between Mo17 and other maize genomes.</title>
        <authorList>
            <person name="Sun S."/>
            <person name="Zhou Y."/>
            <person name="Chen J."/>
            <person name="Shi J."/>
            <person name="Zhao H."/>
            <person name="Zhao H."/>
            <person name="Song W."/>
            <person name="Zhang M."/>
            <person name="Cui Y."/>
            <person name="Dong X."/>
            <person name="Liu H."/>
            <person name="Ma X."/>
            <person name="Jiao Y."/>
            <person name="Wang B."/>
            <person name="Wei X."/>
            <person name="Stein J.C."/>
            <person name="Glaubitz J.C."/>
            <person name="Lu F."/>
            <person name="Yu G."/>
            <person name="Liang C."/>
            <person name="Fengler K."/>
            <person name="Li B."/>
            <person name="Rafalski A."/>
            <person name="Schnable P.S."/>
            <person name="Ware D.H."/>
            <person name="Buckler E.S."/>
            <person name="Lai J."/>
        </authorList>
    </citation>
    <scope>NUCLEOTIDE SEQUENCE [LARGE SCALE GENOMIC DNA]</scope>
    <source>
        <tissue evidence="1">Seedling</tissue>
    </source>
</reference>
<dbReference type="Proteomes" id="UP000251960">
    <property type="component" value="Chromosome 2"/>
</dbReference>
<sequence length="38" mass="4238">IRRLWLADTPSVETNCIRVPAILFNKPAICINSKVIAT</sequence>